<evidence type="ECO:0000313" key="2">
    <source>
        <dbReference type="EMBL" id="VDC18599.1"/>
    </source>
</evidence>
<evidence type="ECO:0000313" key="3">
    <source>
        <dbReference type="Proteomes" id="UP000280861"/>
    </source>
</evidence>
<gene>
    <name evidence="2" type="ORF">PSET11_00398</name>
</gene>
<dbReference type="EMBL" id="UXAU01000009">
    <property type="protein sequence ID" value="VDC18599.1"/>
    <property type="molecule type" value="Genomic_DNA"/>
</dbReference>
<sequence>MGHARSLCPASLCLSGVSGVDRCLGDFHLWLRHVGCGHGLPGDSSGRRSAGAVPGSGGRQRRAGGVRPGRRHCRGPLPATHPHHRGGRRQPCRHRGDQRPCHDRAAATLACCAWRVRAWRGRSVLLPCVFGHPAADPASRGPPRRQRHGRVHAASATAGRRSSRRGAGGGSPLALACRHGRGCLPSGGIRGP</sequence>
<dbReference type="Proteomes" id="UP000280861">
    <property type="component" value="Unassembled WGS sequence"/>
</dbReference>
<keyword evidence="3" id="KW-1185">Reference proteome</keyword>
<evidence type="ECO:0000256" key="1">
    <source>
        <dbReference type="SAM" id="MobiDB-lite"/>
    </source>
</evidence>
<protein>
    <submittedName>
        <fullName evidence="2">Uncharacterized protein</fullName>
    </submittedName>
</protein>
<organism evidence="2 3">
    <name type="scientific">Arthrobacter ulcerisalmonis</name>
    <dbReference type="NCBI Taxonomy" id="2483813"/>
    <lineage>
        <taxon>Bacteria</taxon>
        <taxon>Bacillati</taxon>
        <taxon>Actinomycetota</taxon>
        <taxon>Actinomycetes</taxon>
        <taxon>Micrococcales</taxon>
        <taxon>Micrococcaceae</taxon>
        <taxon>Arthrobacter</taxon>
    </lineage>
</organism>
<reference evidence="2 3" key="1">
    <citation type="submission" date="2018-11" db="EMBL/GenBank/DDBJ databases">
        <authorList>
            <person name="Criscuolo A."/>
        </authorList>
    </citation>
    <scope>NUCLEOTIDE SEQUENCE [LARGE SCALE GENOMIC DNA]</scope>
    <source>
        <strain evidence="2">AT11b</strain>
    </source>
</reference>
<feature type="region of interest" description="Disordered" evidence="1">
    <location>
        <begin position="42"/>
        <end position="99"/>
    </location>
</feature>
<dbReference type="AlphaFoldDB" id="A0A3P5W5L2"/>
<feature type="region of interest" description="Disordered" evidence="1">
    <location>
        <begin position="134"/>
        <end position="171"/>
    </location>
</feature>
<name>A0A3P5W5L2_9MICC</name>
<proteinExistence type="predicted"/>
<accession>A0A3P5W5L2</accession>
<feature type="compositionally biased region" description="Basic residues" evidence="1">
    <location>
        <begin position="59"/>
        <end position="74"/>
    </location>
</feature>
<feature type="compositionally biased region" description="Basic residues" evidence="1">
    <location>
        <begin position="81"/>
        <end position="93"/>
    </location>
</feature>
<feature type="compositionally biased region" description="Basic residues" evidence="1">
    <location>
        <begin position="142"/>
        <end position="151"/>
    </location>
</feature>